<feature type="transmembrane region" description="Helical" evidence="1">
    <location>
        <begin position="17"/>
        <end position="35"/>
    </location>
</feature>
<reference evidence="2" key="1">
    <citation type="submission" date="2011-11" db="EMBL/GenBank/DDBJ databases">
        <title>Improved High-Quality Draft sequence of Desulfovibrio sp. U5L.</title>
        <authorList>
            <consortium name="US DOE Joint Genome Institute"/>
            <person name="Lucas S."/>
            <person name="Han J."/>
            <person name="Lapidus A."/>
            <person name="Cheng J.-F."/>
            <person name="Goodwin L."/>
            <person name="Pitluck S."/>
            <person name="Peters L."/>
            <person name="Ovchinnikova G."/>
            <person name="Held B."/>
            <person name="Detter J.C."/>
            <person name="Han C."/>
            <person name="Tapia R."/>
            <person name="Land M."/>
            <person name="Hauser L."/>
            <person name="Kyrpides N."/>
            <person name="Ivanova N."/>
            <person name="Pagani I."/>
            <person name="Gabster J."/>
            <person name="Walker C."/>
            <person name="Stolyar S."/>
            <person name="Stahl D."/>
            <person name="Arkin A."/>
            <person name="Dehal P."/>
            <person name="Hazen T."/>
            <person name="Woyke T."/>
        </authorList>
    </citation>
    <scope>NUCLEOTIDE SEQUENCE [LARGE SCALE GENOMIC DNA]</scope>
    <source>
        <strain evidence="2">U5L</strain>
    </source>
</reference>
<accession>I2PZ33</accession>
<keyword evidence="1" id="KW-1133">Transmembrane helix</keyword>
<organism evidence="2">
    <name type="scientific">Desulfovibrio sp. U5L</name>
    <dbReference type="NCBI Taxonomy" id="596152"/>
    <lineage>
        <taxon>Bacteria</taxon>
        <taxon>Pseudomonadati</taxon>
        <taxon>Thermodesulfobacteriota</taxon>
        <taxon>Desulfovibrionia</taxon>
        <taxon>Desulfovibrionales</taxon>
        <taxon>Desulfovibrionaceae</taxon>
        <taxon>Desulfovibrio</taxon>
    </lineage>
</organism>
<name>I2PZ33_9BACT</name>
<keyword evidence="1" id="KW-0472">Membrane</keyword>
<dbReference type="AlphaFoldDB" id="I2PZ33"/>
<dbReference type="EMBL" id="JH600068">
    <property type="protein sequence ID" value="EIG52789.1"/>
    <property type="molecule type" value="Genomic_DNA"/>
</dbReference>
<keyword evidence="1" id="KW-0812">Transmembrane</keyword>
<protein>
    <submittedName>
        <fullName evidence="2">Uncharacterized protein</fullName>
    </submittedName>
</protein>
<dbReference type="HOGENOM" id="CLU_743421_0_0_7"/>
<evidence type="ECO:0000256" key="1">
    <source>
        <dbReference type="SAM" id="Phobius"/>
    </source>
</evidence>
<sequence length="372" mass="41508">MANIEIVEILQQVRTPLALSALALLVAAPILKTILEKKDKPNEDTKSIIRYLFITGLVFGVLAIFVYWQSIPEEIRVSGSVRDQQTGAALQFVDVHIPGCGGGQTKSNGDFEFTIPDSRAADEYVADIYLADYDPQRIILKGRYPKPISVTLKKSVVDYSNIIQLPNNILIGHHLGIPLVQANIVFANPFSKEIQISDIEMTITKPDGSNIPMSMDRMSVIPGQWAMPLPVWTLRKNVSDKITYIFFSGDNVLFINLQQKVANELNKLQNPVYHPDQNLSLISDETVQELKRFMLSQFIWIAGDWKITVSCKVNGMDSNCAAKFYVSEDMISKMKAIANYYPSAIGVIPGWSTWSSTIANPIATVDLKIIKQ</sequence>
<gene>
    <name evidence="2" type="ORF">DesU5LDRAFT_1089</name>
</gene>
<evidence type="ECO:0000313" key="2">
    <source>
        <dbReference type="EMBL" id="EIG52789.1"/>
    </source>
</evidence>
<feature type="transmembrane region" description="Helical" evidence="1">
    <location>
        <begin position="47"/>
        <end position="68"/>
    </location>
</feature>
<proteinExistence type="predicted"/>